<dbReference type="GO" id="GO:0006412">
    <property type="term" value="P:translation"/>
    <property type="evidence" value="ECO:0007669"/>
    <property type="project" value="InterPro"/>
</dbReference>
<comment type="similarity">
    <text evidence="1 4">Belongs to the bacterial ribosomal protein bL35 family.</text>
</comment>
<dbReference type="GO" id="GO:0003735">
    <property type="term" value="F:structural constituent of ribosome"/>
    <property type="evidence" value="ECO:0007669"/>
    <property type="project" value="InterPro"/>
</dbReference>
<geneLocation type="plastid" evidence="6"/>
<dbReference type="PRINTS" id="PR00064">
    <property type="entry name" value="RIBOSOMALL35"/>
</dbReference>
<dbReference type="InterPro" id="IPR021137">
    <property type="entry name" value="Ribosomal_bL35-like"/>
</dbReference>
<name>A0A4D6WUG3_9FLOR</name>
<gene>
    <name evidence="6" type="primary">rpl35</name>
</gene>
<dbReference type="Pfam" id="PF01632">
    <property type="entry name" value="Ribosomal_L35p"/>
    <property type="match status" value="1"/>
</dbReference>
<protein>
    <recommendedName>
        <fullName evidence="4">50S ribosomal protein L35</fullName>
    </recommendedName>
</protein>
<reference evidence="6" key="2">
    <citation type="submission" date="2019-04" db="EMBL/GenBank/DDBJ databases">
        <authorList>
            <person name="Pasella M."/>
        </authorList>
    </citation>
    <scope>NUCLEOTIDE SEQUENCE</scope>
    <source>
        <strain evidence="6">HV05337</strain>
    </source>
</reference>
<keyword evidence="2 4" id="KW-0689">Ribosomal protein</keyword>
<accession>A0A4D6WUG3</accession>
<dbReference type="Gene3D" id="4.10.410.60">
    <property type="match status" value="1"/>
</dbReference>
<dbReference type="PANTHER" id="PTHR33343">
    <property type="entry name" value="54S RIBOSOMAL PROTEIN BL35M"/>
    <property type="match status" value="1"/>
</dbReference>
<evidence type="ECO:0000256" key="1">
    <source>
        <dbReference type="ARBA" id="ARBA00006598"/>
    </source>
</evidence>
<dbReference type="EMBL" id="MK814681">
    <property type="protein sequence ID" value="QCI07474.1"/>
    <property type="molecule type" value="Genomic_DNA"/>
</dbReference>
<organism evidence="6">
    <name type="scientific">Leiomenia cribrosa</name>
    <dbReference type="NCBI Taxonomy" id="217483"/>
    <lineage>
        <taxon>Eukaryota</taxon>
        <taxon>Rhodophyta</taxon>
        <taxon>Florideophyceae</taxon>
        <taxon>Rhodymeniophycidae</taxon>
        <taxon>Gigartinales</taxon>
        <taxon>Kallymeniaceae</taxon>
        <taxon>Leiomenia</taxon>
    </lineage>
</organism>
<evidence type="ECO:0000256" key="4">
    <source>
        <dbReference type="RuleBase" id="RU000568"/>
    </source>
</evidence>
<dbReference type="AlphaFoldDB" id="A0A4D6WUG3"/>
<dbReference type="HAMAP" id="MF_00514">
    <property type="entry name" value="Ribosomal_bL35"/>
    <property type="match status" value="1"/>
</dbReference>
<evidence type="ECO:0000313" key="6">
    <source>
        <dbReference type="EMBL" id="QCI07474.1"/>
    </source>
</evidence>
<dbReference type="NCBIfam" id="TIGR00001">
    <property type="entry name" value="rpmI_bact"/>
    <property type="match status" value="1"/>
</dbReference>
<dbReference type="PROSITE" id="PS00936">
    <property type="entry name" value="RIBOSOMAL_L35"/>
    <property type="match status" value="1"/>
</dbReference>
<evidence type="ECO:0000256" key="5">
    <source>
        <dbReference type="SAM" id="MobiDB-lite"/>
    </source>
</evidence>
<dbReference type="FunFam" id="4.10.410.60:FF:000001">
    <property type="entry name" value="50S ribosomal protein L35"/>
    <property type="match status" value="1"/>
</dbReference>
<dbReference type="GO" id="GO:0015934">
    <property type="term" value="C:large ribosomal subunit"/>
    <property type="evidence" value="ECO:0007669"/>
    <property type="project" value="TreeGrafter"/>
</dbReference>
<dbReference type="InterPro" id="IPR018265">
    <property type="entry name" value="Ribosomal_bL35_CS"/>
</dbReference>
<evidence type="ECO:0000256" key="2">
    <source>
        <dbReference type="ARBA" id="ARBA00022980"/>
    </source>
</evidence>
<dbReference type="InterPro" id="IPR001706">
    <property type="entry name" value="Ribosomal_bL35"/>
</dbReference>
<proteinExistence type="inferred from homology"/>
<keyword evidence="3 4" id="KW-0687">Ribonucleoprotein</keyword>
<keyword evidence="6" id="KW-0934">Plastid</keyword>
<dbReference type="PANTHER" id="PTHR33343:SF1">
    <property type="entry name" value="LARGE RIBOSOMAL SUBUNIT PROTEIN BL35M"/>
    <property type="match status" value="1"/>
</dbReference>
<dbReference type="InterPro" id="IPR037229">
    <property type="entry name" value="Ribosomal_bL35_sf"/>
</dbReference>
<dbReference type="SUPFAM" id="SSF143034">
    <property type="entry name" value="L35p-like"/>
    <property type="match status" value="1"/>
</dbReference>
<sequence length="59" mass="7106">MNKLKTSKSIKKRFKVTSKGKLLRHKASRSHLLQKKTAKRKQYLRKTVEVNPRDFYDFI</sequence>
<reference evidence="6" key="1">
    <citation type="journal article" date="2019" name="Mol. Phylogenet. Evol.">
        <title>Morphological evolution and classification of the red algal order Ceramiales inferred using plastid phylogenomics.</title>
        <authorList>
            <person name="Diaz-Tapia P."/>
            <person name="Pasella M.M."/>
            <person name="Verbruggen H."/>
            <person name="Maggs C.A."/>
        </authorList>
    </citation>
    <scope>NUCLEOTIDE SEQUENCE</scope>
    <source>
        <strain evidence="6">HV05337</strain>
    </source>
</reference>
<feature type="region of interest" description="Disordered" evidence="5">
    <location>
        <begin position="17"/>
        <end position="39"/>
    </location>
</feature>
<evidence type="ECO:0000256" key="3">
    <source>
        <dbReference type="ARBA" id="ARBA00023274"/>
    </source>
</evidence>